<dbReference type="EMBL" id="CP031188">
    <property type="protein sequence ID" value="AXG73459.1"/>
    <property type="molecule type" value="Genomic_DNA"/>
</dbReference>
<dbReference type="OrthoDB" id="596910at2"/>
<feature type="domain" description="NAD-dependent epimerase/dehydratase" evidence="1">
    <location>
        <begin position="2"/>
        <end position="200"/>
    </location>
</feature>
<dbReference type="RefSeq" id="WP_114677220.1">
    <property type="nucleotide sequence ID" value="NZ_CP031188.1"/>
</dbReference>
<dbReference type="PANTHER" id="PTHR48079:SF6">
    <property type="entry name" value="NAD(P)-BINDING DOMAIN-CONTAINING PROTEIN-RELATED"/>
    <property type="match status" value="1"/>
</dbReference>
<dbReference type="Proteomes" id="UP000253951">
    <property type="component" value="Chromosome"/>
</dbReference>
<name>A0A345HA49_9FLAO</name>
<dbReference type="GO" id="GO:0005737">
    <property type="term" value="C:cytoplasm"/>
    <property type="evidence" value="ECO:0007669"/>
    <property type="project" value="TreeGrafter"/>
</dbReference>
<dbReference type="InterPro" id="IPR051783">
    <property type="entry name" value="NAD(P)-dependent_oxidoreduct"/>
</dbReference>
<protein>
    <submittedName>
        <fullName evidence="2">NAD-dependent epimerase/dehydratase family protein</fullName>
    </submittedName>
</protein>
<dbReference type="InterPro" id="IPR001509">
    <property type="entry name" value="Epimerase_deHydtase"/>
</dbReference>
<accession>A0A345HA49</accession>
<keyword evidence="3" id="KW-1185">Reference proteome</keyword>
<dbReference type="PANTHER" id="PTHR48079">
    <property type="entry name" value="PROTEIN YEEZ"/>
    <property type="match status" value="1"/>
</dbReference>
<dbReference type="SUPFAM" id="SSF51735">
    <property type="entry name" value="NAD(P)-binding Rossmann-fold domains"/>
    <property type="match status" value="1"/>
</dbReference>
<proteinExistence type="predicted"/>
<evidence type="ECO:0000259" key="1">
    <source>
        <dbReference type="Pfam" id="PF01370"/>
    </source>
</evidence>
<dbReference type="Pfam" id="PF01370">
    <property type="entry name" value="Epimerase"/>
    <property type="match status" value="1"/>
</dbReference>
<dbReference type="KEGG" id="fat:DVK85_04115"/>
<dbReference type="Gene3D" id="3.40.50.720">
    <property type="entry name" value="NAD(P)-binding Rossmann-like Domain"/>
    <property type="match status" value="1"/>
</dbReference>
<evidence type="ECO:0000313" key="2">
    <source>
        <dbReference type="EMBL" id="AXG73459.1"/>
    </source>
</evidence>
<gene>
    <name evidence="2" type="ORF">DVK85_04115</name>
</gene>
<evidence type="ECO:0000313" key="3">
    <source>
        <dbReference type="Proteomes" id="UP000253951"/>
    </source>
</evidence>
<dbReference type="InterPro" id="IPR036291">
    <property type="entry name" value="NAD(P)-bd_dom_sf"/>
</dbReference>
<dbReference type="AlphaFoldDB" id="A0A345HA49"/>
<reference evidence="2 3" key="1">
    <citation type="submission" date="2018-07" db="EMBL/GenBank/DDBJ databases">
        <title>Complete genome sequence of Flavobacterium arcticum type strain SM1502T.</title>
        <authorList>
            <person name="Li Y."/>
            <person name="Li D.-D."/>
        </authorList>
    </citation>
    <scope>NUCLEOTIDE SEQUENCE [LARGE SCALE GENOMIC DNA]</scope>
    <source>
        <strain evidence="2 3">SM1502</strain>
    </source>
</reference>
<organism evidence="2 3">
    <name type="scientific">Flavobacterium arcticum</name>
    <dbReference type="NCBI Taxonomy" id="1784713"/>
    <lineage>
        <taxon>Bacteria</taxon>
        <taxon>Pseudomonadati</taxon>
        <taxon>Bacteroidota</taxon>
        <taxon>Flavobacteriia</taxon>
        <taxon>Flavobacteriales</taxon>
        <taxon>Flavobacteriaceae</taxon>
        <taxon>Flavobacterium</taxon>
    </lineage>
</organism>
<sequence length="334" mass="37552">MILVTGGTGLVGAHLLLQLAEGKKAVRALYRTEVSKIKTKKLFEHYNKSNLFTTIEWVEGDITDIPSLETAFANVTHVYHCAAYISFDPNDEELLRKVNIEGTANVVNCALAYGVRKLCHVSSIAALGNPRENETTITEETEWNPEVKHSDYAISKHGAEMEVWRAWQEGLDMVVVNPGLIFGYGFWAQGSGKIFKTVNNGQYFYTKGSCGVIAVEDVTTIMIELMASEVSGERYTLVAEQLSYKEMLFSIADGLNKKRPSIYATPFLTSVAWRLDWLLSKLLQRKRVMTRDMATATHNDENYDNSKIKALLDYNFTNVKEYLKQIASAAEHLQ</sequence>
<dbReference type="GO" id="GO:0004029">
    <property type="term" value="F:aldehyde dehydrogenase (NAD+) activity"/>
    <property type="evidence" value="ECO:0007669"/>
    <property type="project" value="TreeGrafter"/>
</dbReference>